<sequence length="38" mass="4589">MTSYRSCILLKSARYWMSVYGERTCKTCMLYSRMKLNL</sequence>
<reference evidence="1" key="1">
    <citation type="journal article" date="2009" name="PLoS Genet.">
        <title>Sequencing, mapping, and analysis of 27,455 maize full-length cDNAs.</title>
        <authorList>
            <person name="Soderlund C."/>
            <person name="Descour A."/>
            <person name="Kudrna D."/>
            <person name="Bomhoff M."/>
            <person name="Boyd L."/>
            <person name="Currie J."/>
            <person name="Angelova A."/>
            <person name="Collura K."/>
            <person name="Wissotski M."/>
            <person name="Ashley E."/>
            <person name="Morrow D."/>
            <person name="Fernandes J."/>
            <person name="Walbot V."/>
            <person name="Yu Y."/>
        </authorList>
    </citation>
    <scope>NUCLEOTIDE SEQUENCE</scope>
    <source>
        <strain evidence="1">B73</strain>
    </source>
</reference>
<organism evidence="1">
    <name type="scientific">Zea mays</name>
    <name type="common">Maize</name>
    <dbReference type="NCBI Taxonomy" id="4577"/>
    <lineage>
        <taxon>Eukaryota</taxon>
        <taxon>Viridiplantae</taxon>
        <taxon>Streptophyta</taxon>
        <taxon>Embryophyta</taxon>
        <taxon>Tracheophyta</taxon>
        <taxon>Spermatophyta</taxon>
        <taxon>Magnoliopsida</taxon>
        <taxon>Liliopsida</taxon>
        <taxon>Poales</taxon>
        <taxon>Poaceae</taxon>
        <taxon>PACMAD clade</taxon>
        <taxon>Panicoideae</taxon>
        <taxon>Andropogonodae</taxon>
        <taxon>Andropogoneae</taxon>
        <taxon>Tripsacinae</taxon>
        <taxon>Zea</taxon>
    </lineage>
</organism>
<dbReference type="EMBL" id="BT035299">
    <property type="protein sequence ID" value="ACF80304.1"/>
    <property type="molecule type" value="mRNA"/>
</dbReference>
<dbReference type="AlphaFoldDB" id="B4FDW1"/>
<proteinExistence type="evidence at transcript level"/>
<evidence type="ECO:0000313" key="1">
    <source>
        <dbReference type="EMBL" id="ACF80304.1"/>
    </source>
</evidence>
<accession>B4FDW1</accession>
<name>B4FDW1_MAIZE</name>
<protein>
    <submittedName>
        <fullName evidence="1">Uncharacterized protein</fullName>
    </submittedName>
</protein>